<reference evidence="2" key="1">
    <citation type="submission" date="2017-06" db="EMBL/GenBank/DDBJ databases">
        <authorList>
            <person name="Varghese N."/>
            <person name="Submissions S."/>
        </authorList>
    </citation>
    <scope>NUCLEOTIDE SEQUENCE [LARGE SCALE GENOMIC DNA]</scope>
    <source>
        <strain evidence="2">NKM1</strain>
    </source>
</reference>
<accession>A0A239HK69</accession>
<dbReference type="Proteomes" id="UP000198432">
    <property type="component" value="Unassembled WGS sequence"/>
</dbReference>
<dbReference type="EMBL" id="FZOQ01000014">
    <property type="protein sequence ID" value="SNS81468.1"/>
    <property type="molecule type" value="Genomic_DNA"/>
</dbReference>
<dbReference type="CDD" id="cd08054">
    <property type="entry name" value="gp6"/>
    <property type="match status" value="1"/>
</dbReference>
<sequence>MRLKYPLVVSAEPLTLLEAAQQCRLADTQAEVDALPDKDLLASIITTARETVENYTERAVAVNSFELFGEVLPAEVKLPRPPFIEVVKVEYWNGTEQVVLPASEYEAEIGSEPAWLYINLPADMVAKRNSARITYKAGYAPIIEGAVETPTVPASLKAAMKLLVEHYYNNREAVMIGTTSTIGTTMPLGVEYQMNFYRVYS</sequence>
<dbReference type="InterPro" id="IPR011738">
    <property type="entry name" value="Phage_CHP"/>
</dbReference>
<evidence type="ECO:0000313" key="2">
    <source>
        <dbReference type="Proteomes" id="UP000198432"/>
    </source>
</evidence>
<dbReference type="NCBIfam" id="TIGR02215">
    <property type="entry name" value="phage_chp_gp8"/>
    <property type="match status" value="1"/>
</dbReference>
<evidence type="ECO:0008006" key="3">
    <source>
        <dbReference type="Google" id="ProtNLM"/>
    </source>
</evidence>
<proteinExistence type="predicted"/>
<dbReference type="AlphaFoldDB" id="A0A239HK69"/>
<organism evidence="1 2">
    <name type="scientific">Pontibacter ummariensis</name>
    <dbReference type="NCBI Taxonomy" id="1610492"/>
    <lineage>
        <taxon>Bacteria</taxon>
        <taxon>Pseudomonadati</taxon>
        <taxon>Bacteroidota</taxon>
        <taxon>Cytophagia</taxon>
        <taxon>Cytophagales</taxon>
        <taxon>Hymenobacteraceae</taxon>
        <taxon>Pontibacter</taxon>
    </lineage>
</organism>
<dbReference type="RefSeq" id="WP_089320062.1">
    <property type="nucleotide sequence ID" value="NZ_FZOQ01000014.1"/>
</dbReference>
<dbReference type="Gene3D" id="1.10.3230.30">
    <property type="entry name" value="Phage gp6-like head-tail connector protein"/>
    <property type="match status" value="1"/>
</dbReference>
<protein>
    <recommendedName>
        <fullName evidence="3">Phage gp6-like head-tail connector protein</fullName>
    </recommendedName>
</protein>
<keyword evidence="2" id="KW-1185">Reference proteome</keyword>
<dbReference type="OrthoDB" id="285301at2"/>
<gene>
    <name evidence="1" type="ORF">SAMN06296052_11416</name>
</gene>
<name>A0A239HK69_9BACT</name>
<evidence type="ECO:0000313" key="1">
    <source>
        <dbReference type="EMBL" id="SNS81468.1"/>
    </source>
</evidence>